<name>A0A7M7R9D1_STRPU</name>
<dbReference type="GeneID" id="575340"/>
<dbReference type="InParanoid" id="A0A7M7R9D1"/>
<evidence type="ECO:0000313" key="2">
    <source>
        <dbReference type="Proteomes" id="UP000007110"/>
    </source>
</evidence>
<dbReference type="RefSeq" id="XP_780840.1">
    <property type="nucleotide sequence ID" value="XM_775747.5"/>
</dbReference>
<dbReference type="OMA" id="RDRMTWI"/>
<evidence type="ECO:0000313" key="1">
    <source>
        <dbReference type="EnsemblMetazoa" id="XP_780840"/>
    </source>
</evidence>
<dbReference type="Proteomes" id="UP000007110">
    <property type="component" value="Unassembled WGS sequence"/>
</dbReference>
<keyword evidence="2" id="KW-1185">Reference proteome</keyword>
<dbReference type="PANTHER" id="PTHR38567:SF1">
    <property type="entry name" value="DUF4291 DOMAIN-CONTAINING PROTEIN"/>
    <property type="match status" value="1"/>
</dbReference>
<dbReference type="AlphaFoldDB" id="A0A7M7R9D1"/>
<dbReference type="InterPro" id="IPR025633">
    <property type="entry name" value="DUF4291"/>
</dbReference>
<dbReference type="EnsemblMetazoa" id="XM_775747">
    <property type="protein sequence ID" value="XP_780840"/>
    <property type="gene ID" value="LOC575340"/>
</dbReference>
<dbReference type="KEGG" id="spu:575340"/>
<dbReference type="Pfam" id="PF14124">
    <property type="entry name" value="DUF4291"/>
    <property type="match status" value="1"/>
</dbReference>
<protein>
    <recommendedName>
        <fullName evidence="3">DUF4291 domain-containing protein</fullName>
    </recommendedName>
</protein>
<evidence type="ECO:0008006" key="3">
    <source>
        <dbReference type="Google" id="ProtNLM"/>
    </source>
</evidence>
<accession>A0A7M7R9D1</accession>
<reference evidence="1" key="2">
    <citation type="submission" date="2021-01" db="UniProtKB">
        <authorList>
            <consortium name="EnsemblMetazoa"/>
        </authorList>
    </citation>
    <scope>IDENTIFICATION</scope>
</reference>
<sequence length="219" mass="25026">MATGSQNAKKAMEWATEKYCDQNNVCWPIAGKHILAQFDEHSVVVYQAFCPAIAKYAVDHQRFGGDKFSFSRMSWIKTNFLWMMYRCGWASKPNQERVLAVRITREGFDEILSKAYTPQTQATAGLGKEEIEVRLQWDPDHAPNGDKMDRRAIQMGLKGETLRKYATEWIVSIRDVTDFVKEQSKNTDRKRLNLLDVAQERVYPVSNPKTAQLIGLGGS</sequence>
<proteinExistence type="predicted"/>
<dbReference type="OrthoDB" id="413653at2759"/>
<reference evidence="2" key="1">
    <citation type="submission" date="2015-02" db="EMBL/GenBank/DDBJ databases">
        <title>Genome sequencing for Strongylocentrotus purpuratus.</title>
        <authorList>
            <person name="Murali S."/>
            <person name="Liu Y."/>
            <person name="Vee V."/>
            <person name="English A."/>
            <person name="Wang M."/>
            <person name="Skinner E."/>
            <person name="Han Y."/>
            <person name="Muzny D.M."/>
            <person name="Worley K.C."/>
            <person name="Gibbs R.A."/>
        </authorList>
    </citation>
    <scope>NUCLEOTIDE SEQUENCE</scope>
</reference>
<organism evidence="1 2">
    <name type="scientific">Strongylocentrotus purpuratus</name>
    <name type="common">Purple sea urchin</name>
    <dbReference type="NCBI Taxonomy" id="7668"/>
    <lineage>
        <taxon>Eukaryota</taxon>
        <taxon>Metazoa</taxon>
        <taxon>Echinodermata</taxon>
        <taxon>Eleutherozoa</taxon>
        <taxon>Echinozoa</taxon>
        <taxon>Echinoidea</taxon>
        <taxon>Euechinoidea</taxon>
        <taxon>Echinacea</taxon>
        <taxon>Camarodonta</taxon>
        <taxon>Echinidea</taxon>
        <taxon>Strongylocentrotidae</taxon>
        <taxon>Strongylocentrotus</taxon>
    </lineage>
</organism>
<dbReference type="PANTHER" id="PTHR38567">
    <property type="entry name" value="DUF4291 DOMAIN-CONTAINING PROTEIN"/>
    <property type="match status" value="1"/>
</dbReference>